<gene>
    <name evidence="2" type="ORF">GWI33_013799</name>
</gene>
<dbReference type="Proteomes" id="UP000625711">
    <property type="component" value="Unassembled WGS sequence"/>
</dbReference>
<evidence type="ECO:0000313" key="3">
    <source>
        <dbReference type="Proteomes" id="UP000625711"/>
    </source>
</evidence>
<reference evidence="2" key="1">
    <citation type="submission" date="2020-08" db="EMBL/GenBank/DDBJ databases">
        <title>Genome sequencing and assembly of the red palm weevil Rhynchophorus ferrugineus.</title>
        <authorList>
            <person name="Dias G.B."/>
            <person name="Bergman C.M."/>
            <person name="Manee M."/>
        </authorList>
    </citation>
    <scope>NUCLEOTIDE SEQUENCE</scope>
    <source>
        <strain evidence="2">AA-2017</strain>
        <tissue evidence="2">Whole larva</tissue>
    </source>
</reference>
<sequence length="88" mass="9759">MARRSLRHPNPSTRATSRFGLFLAIRIVSRDNERQIKVSAAHNGRPFAAVLIRRLCKSARASPSPSPPPPLPSHSIKQSLRRSAARAR</sequence>
<dbReference type="AlphaFoldDB" id="A0A834I5T3"/>
<evidence type="ECO:0000256" key="1">
    <source>
        <dbReference type="SAM" id="MobiDB-lite"/>
    </source>
</evidence>
<keyword evidence="3" id="KW-1185">Reference proteome</keyword>
<accession>A0A834I5T3</accession>
<organism evidence="2 3">
    <name type="scientific">Rhynchophorus ferrugineus</name>
    <name type="common">Red palm weevil</name>
    <name type="synonym">Curculio ferrugineus</name>
    <dbReference type="NCBI Taxonomy" id="354439"/>
    <lineage>
        <taxon>Eukaryota</taxon>
        <taxon>Metazoa</taxon>
        <taxon>Ecdysozoa</taxon>
        <taxon>Arthropoda</taxon>
        <taxon>Hexapoda</taxon>
        <taxon>Insecta</taxon>
        <taxon>Pterygota</taxon>
        <taxon>Neoptera</taxon>
        <taxon>Endopterygota</taxon>
        <taxon>Coleoptera</taxon>
        <taxon>Polyphaga</taxon>
        <taxon>Cucujiformia</taxon>
        <taxon>Curculionidae</taxon>
        <taxon>Dryophthorinae</taxon>
        <taxon>Rhynchophorus</taxon>
    </lineage>
</organism>
<feature type="region of interest" description="Disordered" evidence="1">
    <location>
        <begin position="58"/>
        <end position="88"/>
    </location>
</feature>
<dbReference type="EMBL" id="JAACXV010013393">
    <property type="protein sequence ID" value="KAF7273499.1"/>
    <property type="molecule type" value="Genomic_DNA"/>
</dbReference>
<evidence type="ECO:0000313" key="2">
    <source>
        <dbReference type="EMBL" id="KAF7273499.1"/>
    </source>
</evidence>
<name>A0A834I5T3_RHYFE</name>
<feature type="compositionally biased region" description="Basic residues" evidence="1">
    <location>
        <begin position="79"/>
        <end position="88"/>
    </location>
</feature>
<protein>
    <submittedName>
        <fullName evidence="2">Uncharacterized protein</fullName>
    </submittedName>
</protein>
<proteinExistence type="predicted"/>
<comment type="caution">
    <text evidence="2">The sequence shown here is derived from an EMBL/GenBank/DDBJ whole genome shotgun (WGS) entry which is preliminary data.</text>
</comment>